<keyword evidence="10" id="KW-0121">Carboxypeptidase</keyword>
<keyword evidence="8" id="KW-0732">Signal</keyword>
<comment type="cofactor">
    <cofactor evidence="1">
        <name>Zn(2+)</name>
        <dbReference type="ChEBI" id="CHEBI:29105"/>
    </cofactor>
</comment>
<dbReference type="STRING" id="313595.P700755_002720"/>
<evidence type="ECO:0000256" key="3">
    <source>
        <dbReference type="ARBA" id="ARBA00022670"/>
    </source>
</evidence>
<proteinExistence type="inferred from homology"/>
<dbReference type="GO" id="GO:0005615">
    <property type="term" value="C:extracellular space"/>
    <property type="evidence" value="ECO:0007669"/>
    <property type="project" value="TreeGrafter"/>
</dbReference>
<dbReference type="eggNOG" id="COG2866">
    <property type="taxonomic scope" value="Bacteria"/>
</dbReference>
<dbReference type="InterPro" id="IPR000834">
    <property type="entry name" value="Peptidase_M14"/>
</dbReference>
<dbReference type="PANTHER" id="PTHR11705:SF143">
    <property type="entry name" value="SLL0236 PROTEIN"/>
    <property type="match status" value="1"/>
</dbReference>
<keyword evidence="11" id="KW-1185">Reference proteome</keyword>
<dbReference type="SUPFAM" id="SSF53187">
    <property type="entry name" value="Zn-dependent exopeptidases"/>
    <property type="match status" value="1"/>
</dbReference>
<dbReference type="EMBL" id="CP003879">
    <property type="protein sequence ID" value="AFU69458.1"/>
    <property type="molecule type" value="Genomic_DNA"/>
</dbReference>
<evidence type="ECO:0000313" key="11">
    <source>
        <dbReference type="Proteomes" id="UP000008514"/>
    </source>
</evidence>
<dbReference type="GO" id="GO:0008270">
    <property type="term" value="F:zinc ion binding"/>
    <property type="evidence" value="ECO:0007669"/>
    <property type="project" value="InterPro"/>
</dbReference>
<dbReference type="GO" id="GO:0006508">
    <property type="term" value="P:proteolysis"/>
    <property type="evidence" value="ECO:0007669"/>
    <property type="project" value="UniProtKB-KW"/>
</dbReference>
<dbReference type="HOGENOM" id="CLU_026103_1_0_10"/>
<evidence type="ECO:0000313" key="10">
    <source>
        <dbReference type="EMBL" id="AFU69458.1"/>
    </source>
</evidence>
<dbReference type="AlphaFoldDB" id="K4II14"/>
<keyword evidence="4" id="KW-0378">Hydrolase</keyword>
<evidence type="ECO:0000256" key="1">
    <source>
        <dbReference type="ARBA" id="ARBA00001947"/>
    </source>
</evidence>
<gene>
    <name evidence="10" type="ordered locus">P700755_002720</name>
</gene>
<dbReference type="Proteomes" id="UP000008514">
    <property type="component" value="Chromosome"/>
</dbReference>
<feature type="signal peptide" evidence="8">
    <location>
        <begin position="1"/>
        <end position="18"/>
    </location>
</feature>
<protein>
    <submittedName>
        <fullName evidence="10">Zinc-dependent carboxypeptidase, peptidase M14_like superfamily</fullName>
    </submittedName>
</protein>
<comment type="similarity">
    <text evidence="2 7">Belongs to the peptidase M14 family.</text>
</comment>
<evidence type="ECO:0000256" key="5">
    <source>
        <dbReference type="ARBA" id="ARBA00022833"/>
    </source>
</evidence>
<dbReference type="Gene3D" id="3.40.630.10">
    <property type="entry name" value="Zn peptidases"/>
    <property type="match status" value="1"/>
</dbReference>
<reference evidence="10" key="2">
    <citation type="submission" date="2012-09" db="EMBL/GenBank/DDBJ databases">
        <title>The complete sequence of Psychroflexus torquis an extreme psychrophile from sea-ice that is stimulated by light.</title>
        <authorList>
            <person name="Feng S."/>
            <person name="Powell S.M."/>
            <person name="Bowman J.P."/>
        </authorList>
    </citation>
    <scope>NUCLEOTIDE SEQUENCE [LARGE SCALE GENOMIC DNA]</scope>
    <source>
        <strain evidence="10">ATCC 700755</strain>
    </source>
</reference>
<dbReference type="GO" id="GO:0004181">
    <property type="term" value="F:metallocarboxypeptidase activity"/>
    <property type="evidence" value="ECO:0007669"/>
    <property type="project" value="InterPro"/>
</dbReference>
<evidence type="ECO:0000256" key="4">
    <source>
        <dbReference type="ARBA" id="ARBA00022801"/>
    </source>
</evidence>
<dbReference type="PANTHER" id="PTHR11705">
    <property type="entry name" value="PROTEASE FAMILY M14 CARBOXYPEPTIDASE A,B"/>
    <property type="match status" value="1"/>
</dbReference>
<dbReference type="CDD" id="cd06242">
    <property type="entry name" value="M14-like"/>
    <property type="match status" value="1"/>
</dbReference>
<evidence type="ECO:0000256" key="8">
    <source>
        <dbReference type="SAM" id="SignalP"/>
    </source>
</evidence>
<evidence type="ECO:0000259" key="9">
    <source>
        <dbReference type="PROSITE" id="PS52035"/>
    </source>
</evidence>
<evidence type="ECO:0000256" key="7">
    <source>
        <dbReference type="PROSITE-ProRule" id="PRU01379"/>
    </source>
</evidence>
<keyword evidence="6" id="KW-0482">Metalloprotease</keyword>
<feature type="active site" description="Proton donor/acceptor" evidence="7">
    <location>
        <position position="296"/>
    </location>
</feature>
<keyword evidence="3" id="KW-0645">Protease</keyword>
<dbReference type="RefSeq" id="WP_015025020.1">
    <property type="nucleotide sequence ID" value="NC_018721.1"/>
</dbReference>
<dbReference type="KEGG" id="ptq:P700755_002720"/>
<keyword evidence="5" id="KW-0862">Zinc</keyword>
<dbReference type="OrthoDB" id="1111523at2"/>
<evidence type="ECO:0000256" key="6">
    <source>
        <dbReference type="ARBA" id="ARBA00023049"/>
    </source>
</evidence>
<name>K4II14_PSYTT</name>
<feature type="domain" description="Peptidase M14" evidence="9">
    <location>
        <begin position="50"/>
        <end position="325"/>
    </location>
</feature>
<evidence type="ECO:0000256" key="2">
    <source>
        <dbReference type="ARBA" id="ARBA00005988"/>
    </source>
</evidence>
<dbReference type="SMART" id="SM00631">
    <property type="entry name" value="Zn_pept"/>
    <property type="match status" value="1"/>
</dbReference>
<organism evidence="10 11">
    <name type="scientific">Psychroflexus torquis (strain ATCC 700755 / CIP 106069 / ACAM 623)</name>
    <dbReference type="NCBI Taxonomy" id="313595"/>
    <lineage>
        <taxon>Bacteria</taxon>
        <taxon>Pseudomonadati</taxon>
        <taxon>Bacteroidota</taxon>
        <taxon>Flavobacteriia</taxon>
        <taxon>Flavobacteriales</taxon>
        <taxon>Flavobacteriaceae</taxon>
        <taxon>Psychroflexus</taxon>
    </lineage>
</organism>
<sequence length="509" mass="58194">MKKLVIILILIMSFTIHAQFSPQTKKITNKFFPDSEEVLNTTPALQKKRGFTNYKELIAFLDKLVNEHSDIVSLSYIGESQKKRQIPLVKLVVPNGKEKIKVWMQGGLHGNEPASTESMLYLLDRLLNDESYADILENIELAVVPMANIDGYLKNDRYAANGLDLNRDQTKLMAPESVVLKQAFSNFNPDVGLDFHEYRPYRRDYARMGDFGLTNMYDAMFLFSGNLNVPQNLRTLTDELFVENARQHLDEYGYTHQPYISTRKVEGDIHINQGSISSRSSASNYALTNTISSLIEIRGVGLGKTSFKRRIHSSFLIAISYLKTASEHMNLVKDEIEIATAQTNDVVLESNRGIYKDSVQFIDINTNEYVQFEMTVRDAWKAEAKLTRARPKAYIIEANQTEIIQKLQTLGIKIEFLEEDKTYEVETYEVASVYRKPIRYEKMKLQTVEVDLKKEGKTFNKGTAIVMMNQRRANIAAEVLEPEAPNSFVSFGILRTNKGETLPIYRLLN</sequence>
<feature type="chain" id="PRO_5003877509" evidence="8">
    <location>
        <begin position="19"/>
        <end position="509"/>
    </location>
</feature>
<reference evidence="10" key="1">
    <citation type="submission" date="2006-03" db="EMBL/GenBank/DDBJ databases">
        <authorList>
            <person name="Bowman J."/>
            <person name="Ferriera S."/>
            <person name="Johnson J."/>
            <person name="Kravitz S."/>
            <person name="Halpern A."/>
            <person name="Remington K."/>
            <person name="Beeson K."/>
            <person name="Tran B."/>
            <person name="Rogers Y.-H."/>
            <person name="Friedman R."/>
            <person name="Venter J.C."/>
        </authorList>
    </citation>
    <scope>NUCLEOTIDE SEQUENCE [LARGE SCALE GENOMIC DNA]</scope>
    <source>
        <strain evidence="10">ATCC 700755</strain>
    </source>
</reference>
<accession>K4II14</accession>
<dbReference type="Pfam" id="PF00246">
    <property type="entry name" value="Peptidase_M14"/>
    <property type="match status" value="1"/>
</dbReference>
<dbReference type="PROSITE" id="PS52035">
    <property type="entry name" value="PEPTIDASE_M14"/>
    <property type="match status" value="1"/>
</dbReference>